<reference evidence="2" key="1">
    <citation type="submission" date="2016-11" db="UniProtKB">
        <authorList>
            <consortium name="WormBaseParasite"/>
        </authorList>
    </citation>
    <scope>IDENTIFICATION</scope>
    <source>
        <strain evidence="2">KR3021</strain>
    </source>
</reference>
<dbReference type="Proteomes" id="UP000095286">
    <property type="component" value="Unplaced"/>
</dbReference>
<dbReference type="WBParaSite" id="RSKR_0001101400.1">
    <property type="protein sequence ID" value="RSKR_0001101400.1"/>
    <property type="gene ID" value="RSKR_0001101400"/>
</dbReference>
<protein>
    <submittedName>
        <fullName evidence="2">7-dehydrocholesterol reductase</fullName>
    </submittedName>
</protein>
<organism evidence="1 2">
    <name type="scientific">Rhabditophanes sp. KR3021</name>
    <dbReference type="NCBI Taxonomy" id="114890"/>
    <lineage>
        <taxon>Eukaryota</taxon>
        <taxon>Metazoa</taxon>
        <taxon>Ecdysozoa</taxon>
        <taxon>Nematoda</taxon>
        <taxon>Chromadorea</taxon>
        <taxon>Rhabditida</taxon>
        <taxon>Tylenchina</taxon>
        <taxon>Panagrolaimomorpha</taxon>
        <taxon>Strongyloidoidea</taxon>
        <taxon>Alloionematidae</taxon>
        <taxon>Rhabditophanes</taxon>
    </lineage>
</organism>
<evidence type="ECO:0000313" key="2">
    <source>
        <dbReference type="WBParaSite" id="RSKR_0001101400.1"/>
    </source>
</evidence>
<evidence type="ECO:0000313" key="1">
    <source>
        <dbReference type="Proteomes" id="UP000095286"/>
    </source>
</evidence>
<proteinExistence type="predicted"/>
<accession>A0AC35UFG6</accession>
<name>A0AC35UFG6_9BILA</name>
<sequence length="457" mass="52693">MIHRAPLSRKASTQSLQSLYSQRRSSASCADLQRIQDTFKRKRTFSNQFLTILLVLSCPLLFAYHYIIFNFNGSIKETLRVFLFTEYTIDVPLNMVAFVFPLFLVCGHLVMVVILPVEDMVILEMDGTFKQRKLNSFTCSFLFTLFYILGSGLNLYDGGCVFENWLQISTVISIIIIVSLLLTIGRTARAYNDSNTILSDLYFGIDLTPQFLDIDIKKFITHHLSTSIWLIYIVSAILHAKKTQKQISDTLIGVCLLQIVYIFKFLWNEHFFYSNLDAQNDKAGFYRIWGVLVFMPTIYTTPITLAAKVSKGGNVFFYNMTILTVGLMAQWITAAIDRQKYNFRLSQGRCKIWGYDPFFIVAKSRKENGDIHTSLILGSGFWGISRRLNYSMEWISIVTWTLMSGSSTLLALFPVLFITIFLIGRGLRDEQRLLQKYGNYWVQYCQRVPFIFMPGVY</sequence>